<evidence type="ECO:0000313" key="2">
    <source>
        <dbReference type="EMBL" id="KFM60214.1"/>
    </source>
</evidence>
<name>A0A087T525_STEMI</name>
<dbReference type="EMBL" id="KK113440">
    <property type="protein sequence ID" value="KFM60214.1"/>
    <property type="molecule type" value="Genomic_DNA"/>
</dbReference>
<reference evidence="2 3" key="1">
    <citation type="submission" date="2013-11" db="EMBL/GenBank/DDBJ databases">
        <title>Genome sequencing of Stegodyphus mimosarum.</title>
        <authorList>
            <person name="Bechsgaard J."/>
        </authorList>
    </citation>
    <scope>NUCLEOTIDE SEQUENCE [LARGE SCALE GENOMIC DNA]</scope>
</reference>
<dbReference type="AlphaFoldDB" id="A0A087T525"/>
<sequence length="45" mass="4974">MNECMLDGMINFLCNNCAECKSCPIDSPGNSEETKPINFDEKDDG</sequence>
<keyword evidence="3" id="KW-1185">Reference proteome</keyword>
<accession>A0A087T525</accession>
<dbReference type="Proteomes" id="UP000054359">
    <property type="component" value="Unassembled WGS sequence"/>
</dbReference>
<evidence type="ECO:0000256" key="1">
    <source>
        <dbReference type="SAM" id="MobiDB-lite"/>
    </source>
</evidence>
<organism evidence="2 3">
    <name type="scientific">Stegodyphus mimosarum</name>
    <name type="common">African social velvet spider</name>
    <dbReference type="NCBI Taxonomy" id="407821"/>
    <lineage>
        <taxon>Eukaryota</taxon>
        <taxon>Metazoa</taxon>
        <taxon>Ecdysozoa</taxon>
        <taxon>Arthropoda</taxon>
        <taxon>Chelicerata</taxon>
        <taxon>Arachnida</taxon>
        <taxon>Araneae</taxon>
        <taxon>Araneomorphae</taxon>
        <taxon>Entelegynae</taxon>
        <taxon>Eresoidea</taxon>
        <taxon>Eresidae</taxon>
        <taxon>Stegodyphus</taxon>
    </lineage>
</organism>
<feature type="compositionally biased region" description="Basic and acidic residues" evidence="1">
    <location>
        <begin position="32"/>
        <end position="45"/>
    </location>
</feature>
<feature type="region of interest" description="Disordered" evidence="1">
    <location>
        <begin position="23"/>
        <end position="45"/>
    </location>
</feature>
<feature type="non-terminal residue" evidence="2">
    <location>
        <position position="45"/>
    </location>
</feature>
<proteinExistence type="predicted"/>
<gene>
    <name evidence="2" type="ORF">X975_25979</name>
</gene>
<protein>
    <submittedName>
        <fullName evidence="2">Uncharacterized protein</fullName>
    </submittedName>
</protein>
<evidence type="ECO:0000313" key="3">
    <source>
        <dbReference type="Proteomes" id="UP000054359"/>
    </source>
</evidence>